<evidence type="ECO:0000313" key="2">
    <source>
        <dbReference type="EMBL" id="KAK0737061.1"/>
    </source>
</evidence>
<sequence length="115" mass="13368">MTLAVGSPVRLVRALTLNEDTIVGGKPSRWIETFDESTEFTNSLPMEQWDGTDSAFRAAQAAQHAQKSRRGSEQVEIQRREEQRERWTRPIDATDQQNRLTPTSLFGRRRLRRRQ</sequence>
<keyword evidence="3" id="KW-1185">Reference proteome</keyword>
<organism evidence="2 3">
    <name type="scientific">Apiosordaria backusii</name>
    <dbReference type="NCBI Taxonomy" id="314023"/>
    <lineage>
        <taxon>Eukaryota</taxon>
        <taxon>Fungi</taxon>
        <taxon>Dikarya</taxon>
        <taxon>Ascomycota</taxon>
        <taxon>Pezizomycotina</taxon>
        <taxon>Sordariomycetes</taxon>
        <taxon>Sordariomycetidae</taxon>
        <taxon>Sordariales</taxon>
        <taxon>Lasiosphaeriaceae</taxon>
        <taxon>Apiosordaria</taxon>
    </lineage>
</organism>
<feature type="region of interest" description="Disordered" evidence="1">
    <location>
        <begin position="56"/>
        <end position="115"/>
    </location>
</feature>
<comment type="caution">
    <text evidence="2">The sequence shown here is derived from an EMBL/GenBank/DDBJ whole genome shotgun (WGS) entry which is preliminary data.</text>
</comment>
<evidence type="ECO:0000256" key="1">
    <source>
        <dbReference type="SAM" id="MobiDB-lite"/>
    </source>
</evidence>
<proteinExistence type="predicted"/>
<dbReference type="EMBL" id="JAUKTV010000005">
    <property type="protein sequence ID" value="KAK0737061.1"/>
    <property type="molecule type" value="Genomic_DNA"/>
</dbReference>
<evidence type="ECO:0000313" key="3">
    <source>
        <dbReference type="Proteomes" id="UP001172159"/>
    </source>
</evidence>
<feature type="compositionally biased region" description="Polar residues" evidence="1">
    <location>
        <begin position="94"/>
        <end position="104"/>
    </location>
</feature>
<name>A0AA40EGN8_9PEZI</name>
<feature type="compositionally biased region" description="Basic and acidic residues" evidence="1">
    <location>
        <begin position="70"/>
        <end position="89"/>
    </location>
</feature>
<dbReference type="AlphaFoldDB" id="A0AA40EGN8"/>
<accession>A0AA40EGN8</accession>
<protein>
    <submittedName>
        <fullName evidence="2">Uncharacterized protein</fullName>
    </submittedName>
</protein>
<reference evidence="2" key="1">
    <citation type="submission" date="2023-06" db="EMBL/GenBank/DDBJ databases">
        <title>Genome-scale phylogeny and comparative genomics of the fungal order Sordariales.</title>
        <authorList>
            <consortium name="Lawrence Berkeley National Laboratory"/>
            <person name="Hensen N."/>
            <person name="Bonometti L."/>
            <person name="Westerberg I."/>
            <person name="Brannstrom I.O."/>
            <person name="Guillou S."/>
            <person name="Cros-Aarteil S."/>
            <person name="Calhoun S."/>
            <person name="Haridas S."/>
            <person name="Kuo A."/>
            <person name="Mondo S."/>
            <person name="Pangilinan J."/>
            <person name="Riley R."/>
            <person name="Labutti K."/>
            <person name="Andreopoulos B."/>
            <person name="Lipzen A."/>
            <person name="Chen C."/>
            <person name="Yanf M."/>
            <person name="Daum C."/>
            <person name="Ng V."/>
            <person name="Clum A."/>
            <person name="Steindorff A."/>
            <person name="Ohm R."/>
            <person name="Martin F."/>
            <person name="Silar P."/>
            <person name="Natvig D."/>
            <person name="Lalanne C."/>
            <person name="Gautier V."/>
            <person name="Ament-Velasquez S.L."/>
            <person name="Kruys A."/>
            <person name="Hutchinson M.I."/>
            <person name="Powell A.J."/>
            <person name="Barry K."/>
            <person name="Miller A.N."/>
            <person name="Grigoriev I.V."/>
            <person name="Debuchy R."/>
            <person name="Gladieux P."/>
            <person name="Thoren M.H."/>
            <person name="Johannesson H."/>
        </authorList>
    </citation>
    <scope>NUCLEOTIDE SEQUENCE</scope>
    <source>
        <strain evidence="2">CBS 540.89</strain>
    </source>
</reference>
<dbReference type="Proteomes" id="UP001172159">
    <property type="component" value="Unassembled WGS sequence"/>
</dbReference>
<gene>
    <name evidence="2" type="ORF">B0T21DRAFT_410527</name>
</gene>